<dbReference type="AlphaFoldDB" id="A0AA88J747"/>
<comment type="caution">
    <text evidence="1">The sequence shown here is derived from an EMBL/GenBank/DDBJ whole genome shotgun (WGS) entry which is preliminary data.</text>
</comment>
<keyword evidence="2" id="KW-1185">Reference proteome</keyword>
<dbReference type="Proteomes" id="UP001187192">
    <property type="component" value="Unassembled WGS sequence"/>
</dbReference>
<reference evidence="1" key="1">
    <citation type="submission" date="2023-07" db="EMBL/GenBank/DDBJ databases">
        <title>draft genome sequence of fig (Ficus carica).</title>
        <authorList>
            <person name="Takahashi T."/>
            <person name="Nishimura K."/>
        </authorList>
    </citation>
    <scope>NUCLEOTIDE SEQUENCE</scope>
</reference>
<dbReference type="Gramene" id="FCD_00021443-RA">
    <property type="protein sequence ID" value="FCD_00021443-RA:cds"/>
    <property type="gene ID" value="FCD_00021443"/>
</dbReference>
<name>A0AA88J747_FICCA</name>
<accession>A0AA88J747</accession>
<dbReference type="EMBL" id="BTGU01000136">
    <property type="protein sequence ID" value="GMN62856.1"/>
    <property type="molecule type" value="Genomic_DNA"/>
</dbReference>
<evidence type="ECO:0000313" key="2">
    <source>
        <dbReference type="Proteomes" id="UP001187192"/>
    </source>
</evidence>
<organism evidence="1 2">
    <name type="scientific">Ficus carica</name>
    <name type="common">Common fig</name>
    <dbReference type="NCBI Taxonomy" id="3494"/>
    <lineage>
        <taxon>Eukaryota</taxon>
        <taxon>Viridiplantae</taxon>
        <taxon>Streptophyta</taxon>
        <taxon>Embryophyta</taxon>
        <taxon>Tracheophyta</taxon>
        <taxon>Spermatophyta</taxon>
        <taxon>Magnoliopsida</taxon>
        <taxon>eudicotyledons</taxon>
        <taxon>Gunneridae</taxon>
        <taxon>Pentapetalae</taxon>
        <taxon>rosids</taxon>
        <taxon>fabids</taxon>
        <taxon>Rosales</taxon>
        <taxon>Moraceae</taxon>
        <taxon>Ficeae</taxon>
        <taxon>Ficus</taxon>
    </lineage>
</organism>
<proteinExistence type="predicted"/>
<gene>
    <name evidence="1" type="ORF">TIFTF001_031949</name>
</gene>
<protein>
    <submittedName>
        <fullName evidence="1">Uncharacterized protein</fullName>
    </submittedName>
</protein>
<evidence type="ECO:0000313" key="1">
    <source>
        <dbReference type="EMBL" id="GMN62856.1"/>
    </source>
</evidence>
<sequence>MRMLSYLLRGWRESCGVKPSTKLSALDGHWNSTAGTSEKSWVPWMKGLSDKVDRRFGGTATSGSRSLYPARDSSGRVLHRVDRGW</sequence>